<comment type="caution">
    <text evidence="2">The sequence shown here is derived from an EMBL/GenBank/DDBJ whole genome shotgun (WGS) entry which is preliminary data.</text>
</comment>
<dbReference type="Proteomes" id="UP000284842">
    <property type="component" value="Unassembled WGS sequence"/>
</dbReference>
<keyword evidence="1" id="KW-0732">Signal</keyword>
<evidence type="ECO:0000313" key="3">
    <source>
        <dbReference type="Proteomes" id="UP000284842"/>
    </source>
</evidence>
<organism evidence="2 3">
    <name type="scientific">Panaeolus cyanescens</name>
    <dbReference type="NCBI Taxonomy" id="181874"/>
    <lineage>
        <taxon>Eukaryota</taxon>
        <taxon>Fungi</taxon>
        <taxon>Dikarya</taxon>
        <taxon>Basidiomycota</taxon>
        <taxon>Agaricomycotina</taxon>
        <taxon>Agaricomycetes</taxon>
        <taxon>Agaricomycetidae</taxon>
        <taxon>Agaricales</taxon>
        <taxon>Agaricineae</taxon>
        <taxon>Galeropsidaceae</taxon>
        <taxon>Panaeolus</taxon>
    </lineage>
</organism>
<dbReference type="OrthoDB" id="10378184at2759"/>
<name>A0A409VHX4_9AGAR</name>
<reference evidence="2 3" key="1">
    <citation type="journal article" date="2018" name="Evol. Lett.">
        <title>Horizontal gene cluster transfer increased hallucinogenic mushroom diversity.</title>
        <authorList>
            <person name="Reynolds H.T."/>
            <person name="Vijayakumar V."/>
            <person name="Gluck-Thaler E."/>
            <person name="Korotkin H.B."/>
            <person name="Matheny P.B."/>
            <person name="Slot J.C."/>
        </authorList>
    </citation>
    <scope>NUCLEOTIDE SEQUENCE [LARGE SCALE GENOMIC DNA]</scope>
    <source>
        <strain evidence="2 3">2629</strain>
    </source>
</reference>
<dbReference type="EMBL" id="NHTK01006057">
    <property type="protein sequence ID" value="PPQ65840.1"/>
    <property type="molecule type" value="Genomic_DNA"/>
</dbReference>
<proteinExistence type="predicted"/>
<evidence type="ECO:0000256" key="1">
    <source>
        <dbReference type="SAM" id="SignalP"/>
    </source>
</evidence>
<gene>
    <name evidence="2" type="ORF">CVT24_012066</name>
</gene>
<keyword evidence="3" id="KW-1185">Reference proteome</keyword>
<feature type="chain" id="PRO_5018985476" evidence="1">
    <location>
        <begin position="32"/>
        <end position="124"/>
    </location>
</feature>
<sequence length="124" mass="13979">MFSTSRFAITNALFVIMVFFAFLSTITSVHGLPTSSTQLEIAQRTAERPSNPANQPSSLLGRVYRVEARNDNLSSALVAKEANEEQWGRGISSDDESVLEFRPLARREKFHRRMIMKARMESVA</sequence>
<dbReference type="InParanoid" id="A0A409VHX4"/>
<protein>
    <submittedName>
        <fullName evidence="2">Uncharacterized protein</fullName>
    </submittedName>
</protein>
<evidence type="ECO:0000313" key="2">
    <source>
        <dbReference type="EMBL" id="PPQ65840.1"/>
    </source>
</evidence>
<dbReference type="AlphaFoldDB" id="A0A409VHX4"/>
<accession>A0A409VHX4</accession>
<feature type="signal peptide" evidence="1">
    <location>
        <begin position="1"/>
        <end position="31"/>
    </location>
</feature>